<dbReference type="PROSITE" id="PS50994">
    <property type="entry name" value="INTEGRASE"/>
    <property type="match status" value="1"/>
</dbReference>
<dbReference type="Proteomes" id="UP000886700">
    <property type="component" value="Unplaced"/>
</dbReference>
<dbReference type="Gene3D" id="3.10.20.370">
    <property type="match status" value="1"/>
</dbReference>
<dbReference type="PROSITE" id="PS50878">
    <property type="entry name" value="RT_POL"/>
    <property type="match status" value="1"/>
</dbReference>
<dbReference type="PANTHER" id="PTHR33064:SF38">
    <property type="entry name" value="LRRGT00076-LIKE"/>
    <property type="match status" value="1"/>
</dbReference>
<dbReference type="Gene3D" id="3.30.70.270">
    <property type="match status" value="2"/>
</dbReference>
<dbReference type="InterPro" id="IPR043502">
    <property type="entry name" value="DNA/RNA_pol_sf"/>
</dbReference>
<dbReference type="Gene3D" id="3.10.10.10">
    <property type="entry name" value="HIV Type 1 Reverse Transcriptase, subunit A, domain 1"/>
    <property type="match status" value="1"/>
</dbReference>
<keyword evidence="12" id="KW-0229">DNA integration</keyword>
<evidence type="ECO:0000256" key="9">
    <source>
        <dbReference type="ARBA" id="ARBA00022801"/>
    </source>
</evidence>
<evidence type="ECO:0000259" key="16">
    <source>
        <dbReference type="PROSITE" id="PS50878"/>
    </source>
</evidence>
<dbReference type="CDD" id="cd03715">
    <property type="entry name" value="RT_ZFREV_like"/>
    <property type="match status" value="1"/>
</dbReference>
<dbReference type="Pfam" id="PF16721">
    <property type="entry name" value="zf-H3C2"/>
    <property type="match status" value="1"/>
</dbReference>
<dbReference type="PROSITE" id="PS50879">
    <property type="entry name" value="RNASE_H_1"/>
    <property type="match status" value="1"/>
</dbReference>
<dbReference type="InterPro" id="IPR036397">
    <property type="entry name" value="RNaseH_sf"/>
</dbReference>
<dbReference type="RefSeq" id="XP_040593827.1">
    <property type="nucleotide sequence ID" value="XM_040737893.1"/>
</dbReference>
<evidence type="ECO:0000256" key="10">
    <source>
        <dbReference type="ARBA" id="ARBA00022842"/>
    </source>
</evidence>
<dbReference type="InterPro" id="IPR002156">
    <property type="entry name" value="RNaseH_domain"/>
</dbReference>
<keyword evidence="6" id="KW-0548">Nucleotidyltransferase</keyword>
<dbReference type="SUPFAM" id="SSF56672">
    <property type="entry name" value="DNA/RNA polymerases"/>
    <property type="match status" value="1"/>
</dbReference>
<evidence type="ECO:0000313" key="19">
    <source>
        <dbReference type="Proteomes" id="UP000886700"/>
    </source>
</evidence>
<dbReference type="GeneID" id="121136764"/>
<dbReference type="PROSITE" id="PS00141">
    <property type="entry name" value="ASP_PROTEASE"/>
    <property type="match status" value="1"/>
</dbReference>
<evidence type="ECO:0000259" key="18">
    <source>
        <dbReference type="PROSITE" id="PS50994"/>
    </source>
</evidence>
<accession>A0ABM2WSV7</accession>
<dbReference type="InterPro" id="IPR018061">
    <property type="entry name" value="Retropepsins"/>
</dbReference>
<evidence type="ECO:0000256" key="8">
    <source>
        <dbReference type="ARBA" id="ARBA00022759"/>
    </source>
</evidence>
<keyword evidence="8" id="KW-0255">Endonuclease</keyword>
<dbReference type="EC" id="2.7.7.49" evidence="3"/>
<keyword evidence="11" id="KW-0694">RNA-binding</keyword>
<dbReference type="InterPro" id="IPR039464">
    <property type="entry name" value="Gag-pol_Znf-H3C2"/>
</dbReference>
<dbReference type="InterPro" id="IPR001995">
    <property type="entry name" value="Peptidase_A2_cat"/>
</dbReference>
<dbReference type="InterPro" id="IPR012337">
    <property type="entry name" value="RNaseH-like_sf"/>
</dbReference>
<evidence type="ECO:0000256" key="13">
    <source>
        <dbReference type="ARBA" id="ARBA00022918"/>
    </source>
</evidence>
<dbReference type="InterPro" id="IPR001969">
    <property type="entry name" value="Aspartic_peptidase_AS"/>
</dbReference>
<evidence type="ECO:0000256" key="4">
    <source>
        <dbReference type="ARBA" id="ARBA00018735"/>
    </source>
</evidence>
<dbReference type="InterPro" id="IPR001584">
    <property type="entry name" value="Integrase_cat-core"/>
</dbReference>
<dbReference type="CDD" id="cd09273">
    <property type="entry name" value="RNase_HI_RT_Bel"/>
    <property type="match status" value="1"/>
</dbReference>
<dbReference type="Pfam" id="PF17919">
    <property type="entry name" value="RT_RNaseH_2"/>
    <property type="match status" value="1"/>
</dbReference>
<evidence type="ECO:0000259" key="15">
    <source>
        <dbReference type="PROSITE" id="PS50175"/>
    </source>
</evidence>
<feature type="domain" description="RNase H type-1" evidence="17">
    <location>
        <begin position="630"/>
        <end position="776"/>
    </location>
</feature>
<comment type="similarity">
    <text evidence="1">Belongs to the beta type-B retroviral polymerase family. HERV class-II K(HML-2) pol subfamily.</text>
</comment>
<evidence type="ECO:0000313" key="20">
    <source>
        <dbReference type="RefSeq" id="XP_040593827.1"/>
    </source>
</evidence>
<name>A0ABM2WSV7_MESAU</name>
<feature type="domain" description="Peptidase A2" evidence="15">
    <location>
        <begin position="18"/>
        <end position="88"/>
    </location>
</feature>
<evidence type="ECO:0000256" key="12">
    <source>
        <dbReference type="ARBA" id="ARBA00022908"/>
    </source>
</evidence>
<gene>
    <name evidence="20" type="primary">LOC121136764</name>
</gene>
<dbReference type="InterPro" id="IPR043128">
    <property type="entry name" value="Rev_trsase/Diguanyl_cyclase"/>
</dbReference>
<dbReference type="InterPro" id="IPR051320">
    <property type="entry name" value="Viral_Replic_Matur_Polypro"/>
</dbReference>
<evidence type="ECO:0000256" key="6">
    <source>
        <dbReference type="ARBA" id="ARBA00022695"/>
    </source>
</evidence>
<keyword evidence="13" id="KW-0695">RNA-directed DNA polymerase</keyword>
<dbReference type="InterPro" id="IPR021109">
    <property type="entry name" value="Peptidase_aspartic_dom_sf"/>
</dbReference>
<dbReference type="Gene3D" id="2.30.30.850">
    <property type="match status" value="1"/>
</dbReference>
<dbReference type="InterPro" id="IPR000477">
    <property type="entry name" value="RT_dom"/>
</dbReference>
<dbReference type="InterPro" id="IPR041577">
    <property type="entry name" value="RT_RNaseH_2"/>
</dbReference>
<feature type="domain" description="Reverse transcriptase" evidence="16">
    <location>
        <begin position="197"/>
        <end position="388"/>
    </location>
</feature>
<dbReference type="Gene3D" id="1.10.340.70">
    <property type="match status" value="1"/>
</dbReference>
<dbReference type="Pfam" id="PF00665">
    <property type="entry name" value="rve"/>
    <property type="match status" value="1"/>
</dbReference>
<dbReference type="EC" id="3.1.26.4" evidence="2"/>
<keyword evidence="10" id="KW-0460">Magnesium</keyword>
<dbReference type="SUPFAM" id="SSF50630">
    <property type="entry name" value="Acid proteases"/>
    <property type="match status" value="1"/>
</dbReference>
<dbReference type="Pfam" id="PF00078">
    <property type="entry name" value="RVT_1"/>
    <property type="match status" value="1"/>
</dbReference>
<feature type="non-terminal residue" evidence="20">
    <location>
        <position position="1163"/>
    </location>
</feature>
<dbReference type="Pfam" id="PF00077">
    <property type="entry name" value="RVP"/>
    <property type="match status" value="1"/>
</dbReference>
<protein>
    <recommendedName>
        <fullName evidence="4">Gag-Pol polyprotein</fullName>
        <ecNumber evidence="3">2.7.7.49</ecNumber>
        <ecNumber evidence="2">3.1.26.4</ecNumber>
    </recommendedName>
</protein>
<reference evidence="20" key="1">
    <citation type="submission" date="2025-08" db="UniProtKB">
        <authorList>
            <consortium name="RefSeq"/>
        </authorList>
    </citation>
    <scope>IDENTIFICATION</scope>
    <source>
        <tissue evidence="20">Liver</tissue>
    </source>
</reference>
<evidence type="ECO:0000259" key="17">
    <source>
        <dbReference type="PROSITE" id="PS50879"/>
    </source>
</evidence>
<dbReference type="Gene3D" id="2.40.70.10">
    <property type="entry name" value="Acid Proteases"/>
    <property type="match status" value="1"/>
</dbReference>
<keyword evidence="19" id="KW-1185">Reference proteome</keyword>
<dbReference type="Gene3D" id="3.30.420.10">
    <property type="entry name" value="Ribonuclease H-like superfamily/Ribonuclease H"/>
    <property type="match status" value="2"/>
</dbReference>
<dbReference type="SUPFAM" id="SSF53098">
    <property type="entry name" value="Ribonuclease H-like"/>
    <property type="match status" value="2"/>
</dbReference>
<proteinExistence type="inferred from homology"/>
<keyword evidence="14" id="KW-0233">DNA recombination</keyword>
<sequence>QEPPPEPRITIPVGGRPVTFLVDTGAQHSVLNRSPGPLSRRTAWVQGATGGKQYRWTTDRQLHLATGKVMHSFLHVPDCPYPLLGRDLLTKLKAQVHFEKANIRVTGPEGAPLTVLTIALEEEYRIHEPKDDSFKVEDRWLTDFPQSWAETGGMGLALQQAPIIVHLKASALPASIKQYPMSREARDGIKPHIRRLLDQGILTPCRSPWNTPLLPVKKPGTNDYRPVQDLREVNKRVEDIHPTVPNPYNLLSGLPPDYVWYSVLDLKDAFFCLRLHKDSQPLFAFEWQDADLGISGQLTWTRLPQGSKNSPTLFDEALHQDLAGFRVLNPEVILLQYVDDILIATKTEEECLRGTEALLKTLGDLGYRASAKKAQICQTQVTYLGYKIQDGKRWLTEARKQAILDIPPPKTPRKLREFLGTAGFCRLWIPGFAEMAAPLYPLTKTGAAFDWGESQEKAFMDIKKALLCSPALGLPDLTKPFDLFVAEQEGYAKGVLTQKLGPWRRPVAYLSKRLDPVASGWPPCLRMIAATTVLIKDSHKLTLGQPLTIYAPHAMEAVIRQPPGRWLTNARMTHYQTLLLDKDRIHFGAPVTLNPASLLPLPGEAETHDCLQVLAEVHGTRADLTDQPLPNPDLVWFTDGSSFVHQGERKAGAAVTTESETIWAEALPPGTSAQRAELIALTQALRLAEGKKLTVYTDSRYAFATAHIHGEIYRRRGLLTSEGRDIKNKKEILALLEALHLPTALSIIHCPGHQKGDSPVARGNRRADLAAREAALALESSTMKRLGATRVRDGLWTYQGKTVLPRLMTRYLVNSLHKLTHLSSRKMRELLAREENTRHLLGIEEIIKQVTEQCDACARVNMTRLKLPMGTRARGHRPGVHWEIDFTEIKPGKYGYKYLLVFVDTFSGWTEAYPTKHETAKVVTKKLLEEIFPRYGMPQVLGTDNGPAFVSQVSQSVATLLGIDWKLHCAYRPQSSGQVERMNRTIKETITKLSLAAGTKDWVLLLPLALYRARNTPGPHGLTPFEILYGTTIPFVQFFDQDISDYANSSSLQAHLQALQLVQQEVWKPLAQAYRDQRRHPIVPHSYHVGDSVWVRRHQAKNLEPRWKGPYTVLLTTPTALKVDGIAAWIHASHVKAAFPEDPDSGWKAQRTQNPLKIKLTRS</sequence>
<keyword evidence="5" id="KW-0808">Transferase</keyword>
<evidence type="ECO:0000256" key="7">
    <source>
        <dbReference type="ARBA" id="ARBA00022722"/>
    </source>
</evidence>
<dbReference type="Pfam" id="PF18697">
    <property type="entry name" value="MLVIN_C"/>
    <property type="match status" value="1"/>
</dbReference>
<evidence type="ECO:0000256" key="14">
    <source>
        <dbReference type="ARBA" id="ARBA00023172"/>
    </source>
</evidence>
<organism evidence="19 20">
    <name type="scientific">Mesocricetus auratus</name>
    <name type="common">Golden hamster</name>
    <dbReference type="NCBI Taxonomy" id="10036"/>
    <lineage>
        <taxon>Eukaryota</taxon>
        <taxon>Metazoa</taxon>
        <taxon>Chordata</taxon>
        <taxon>Craniata</taxon>
        <taxon>Vertebrata</taxon>
        <taxon>Euteleostomi</taxon>
        <taxon>Mammalia</taxon>
        <taxon>Eutheria</taxon>
        <taxon>Euarchontoglires</taxon>
        <taxon>Glires</taxon>
        <taxon>Rodentia</taxon>
        <taxon>Myomorpha</taxon>
        <taxon>Muroidea</taxon>
        <taxon>Cricetidae</taxon>
        <taxon>Cricetinae</taxon>
        <taxon>Mesocricetus</taxon>
    </lineage>
</organism>
<keyword evidence="9" id="KW-0378">Hydrolase</keyword>
<dbReference type="PANTHER" id="PTHR33064">
    <property type="entry name" value="POL PROTEIN"/>
    <property type="match status" value="1"/>
</dbReference>
<dbReference type="Pfam" id="PF00075">
    <property type="entry name" value="RNase_H"/>
    <property type="match status" value="1"/>
</dbReference>
<feature type="non-terminal residue" evidence="20">
    <location>
        <position position="1"/>
    </location>
</feature>
<evidence type="ECO:0000256" key="1">
    <source>
        <dbReference type="ARBA" id="ARBA00010879"/>
    </source>
</evidence>
<keyword evidence="7" id="KW-0540">Nuclease</keyword>
<dbReference type="PROSITE" id="PS50175">
    <property type="entry name" value="ASP_PROT_RETROV"/>
    <property type="match status" value="1"/>
</dbReference>
<evidence type="ECO:0000256" key="3">
    <source>
        <dbReference type="ARBA" id="ARBA00012493"/>
    </source>
</evidence>
<evidence type="ECO:0000256" key="2">
    <source>
        <dbReference type="ARBA" id="ARBA00012180"/>
    </source>
</evidence>
<dbReference type="InterPro" id="IPR040643">
    <property type="entry name" value="MLVIN_C"/>
</dbReference>
<evidence type="ECO:0000256" key="11">
    <source>
        <dbReference type="ARBA" id="ARBA00022884"/>
    </source>
</evidence>
<evidence type="ECO:0000256" key="5">
    <source>
        <dbReference type="ARBA" id="ARBA00022679"/>
    </source>
</evidence>
<feature type="domain" description="Integrase catalytic" evidence="18">
    <location>
        <begin position="874"/>
        <end position="1032"/>
    </location>
</feature>